<dbReference type="Gene3D" id="3.40.50.1000">
    <property type="entry name" value="HAD superfamily/HAD-like"/>
    <property type="match status" value="1"/>
</dbReference>
<sequence>MKLDFLPAAILFDMDGLMIDSESAVLDCWRLASLDHGVHFDDSLLMSMVGLHEKLCHAILRQRFPELDIDAIALATDKRYSARVEQGLPLKAGILPLLGWLDELGLPKAVATSTRRERAEQKLRQTGLIRHFQVVVTGSDVEHPKPAPDIYLLAARRLGVEPARCLVLEDSEPGVRAALAAGMTPIQIPDLSKPSAEVVALGHRILSSLDDAHALLREVLGRDKP</sequence>
<dbReference type="Proteomes" id="UP000317550">
    <property type="component" value="Chromosome"/>
</dbReference>
<dbReference type="InterPro" id="IPR036412">
    <property type="entry name" value="HAD-like_sf"/>
</dbReference>
<dbReference type="AlphaFoldDB" id="A0A516SLA0"/>
<evidence type="ECO:0000313" key="2">
    <source>
        <dbReference type="Proteomes" id="UP000317550"/>
    </source>
</evidence>
<gene>
    <name evidence="1" type="ORF">FNU76_22680</name>
</gene>
<dbReference type="SUPFAM" id="SSF56784">
    <property type="entry name" value="HAD-like"/>
    <property type="match status" value="1"/>
</dbReference>
<organism evidence="1 2">
    <name type="scientific">Chitinimonas arctica</name>
    <dbReference type="NCBI Taxonomy" id="2594795"/>
    <lineage>
        <taxon>Bacteria</taxon>
        <taxon>Pseudomonadati</taxon>
        <taxon>Pseudomonadota</taxon>
        <taxon>Betaproteobacteria</taxon>
        <taxon>Neisseriales</taxon>
        <taxon>Chitinibacteraceae</taxon>
        <taxon>Chitinimonas</taxon>
    </lineage>
</organism>
<dbReference type="Gene3D" id="1.10.150.240">
    <property type="entry name" value="Putative phosphatase, domain 2"/>
    <property type="match status" value="1"/>
</dbReference>
<dbReference type="RefSeq" id="WP_144280315.1">
    <property type="nucleotide sequence ID" value="NZ_CP041730.1"/>
</dbReference>
<dbReference type="InterPro" id="IPR006439">
    <property type="entry name" value="HAD-SF_hydro_IA"/>
</dbReference>
<dbReference type="NCBIfam" id="TIGR01509">
    <property type="entry name" value="HAD-SF-IA-v3"/>
    <property type="match status" value="1"/>
</dbReference>
<dbReference type="InterPro" id="IPR023198">
    <property type="entry name" value="PGP-like_dom2"/>
</dbReference>
<dbReference type="KEGG" id="cari:FNU76_22680"/>
<keyword evidence="2" id="KW-1185">Reference proteome</keyword>
<protein>
    <submittedName>
        <fullName evidence="1">HAD family phosphatase</fullName>
    </submittedName>
</protein>
<dbReference type="SFLD" id="SFLDG01129">
    <property type="entry name" value="C1.5:_HAD__Beta-PGM__Phosphata"/>
    <property type="match status" value="1"/>
</dbReference>
<dbReference type="CDD" id="cd07505">
    <property type="entry name" value="HAD_BPGM-like"/>
    <property type="match status" value="1"/>
</dbReference>
<accession>A0A516SLA0</accession>
<dbReference type="PANTHER" id="PTHR18901">
    <property type="entry name" value="2-DEOXYGLUCOSE-6-PHOSPHATE PHOSPHATASE 2"/>
    <property type="match status" value="1"/>
</dbReference>
<name>A0A516SLA0_9NEIS</name>
<proteinExistence type="predicted"/>
<dbReference type="InterPro" id="IPR023214">
    <property type="entry name" value="HAD_sf"/>
</dbReference>
<reference evidence="2" key="1">
    <citation type="submission" date="2019-07" db="EMBL/GenBank/DDBJ databases">
        <title>Chitinimonas sp. nov., isolated from Ny-Alesund, arctica soil.</title>
        <authorList>
            <person name="Xu Q."/>
            <person name="Peng F."/>
        </authorList>
    </citation>
    <scope>NUCLEOTIDE SEQUENCE [LARGE SCALE GENOMIC DNA]</scope>
    <source>
        <strain evidence="2">R3-44</strain>
    </source>
</reference>
<dbReference type="EMBL" id="CP041730">
    <property type="protein sequence ID" value="QDQ28932.1"/>
    <property type="molecule type" value="Genomic_DNA"/>
</dbReference>
<evidence type="ECO:0000313" key="1">
    <source>
        <dbReference type="EMBL" id="QDQ28932.1"/>
    </source>
</evidence>
<dbReference type="PANTHER" id="PTHR18901:SF38">
    <property type="entry name" value="PSEUDOURIDINE-5'-PHOSPHATASE"/>
    <property type="match status" value="1"/>
</dbReference>
<dbReference type="Pfam" id="PF00702">
    <property type="entry name" value="Hydrolase"/>
    <property type="match status" value="1"/>
</dbReference>
<dbReference type="PRINTS" id="PR00413">
    <property type="entry name" value="HADHALOGNASE"/>
</dbReference>
<dbReference type="OrthoDB" id="9812856at2"/>
<dbReference type="SFLD" id="SFLDS00003">
    <property type="entry name" value="Haloacid_Dehalogenase"/>
    <property type="match status" value="1"/>
</dbReference>